<dbReference type="AlphaFoldDB" id="A0A7X6JYQ8"/>
<evidence type="ECO:0000259" key="1">
    <source>
        <dbReference type="Pfam" id="PF13588"/>
    </source>
</evidence>
<evidence type="ECO:0000313" key="3">
    <source>
        <dbReference type="Proteomes" id="UP000526408"/>
    </source>
</evidence>
<dbReference type="GO" id="GO:0004519">
    <property type="term" value="F:endonuclease activity"/>
    <property type="evidence" value="ECO:0007669"/>
    <property type="project" value="UniProtKB-KW"/>
</dbReference>
<evidence type="ECO:0000313" key="2">
    <source>
        <dbReference type="EMBL" id="NKX44365.1"/>
    </source>
</evidence>
<keyword evidence="2" id="KW-0378">Hydrolase</keyword>
<dbReference type="Gene3D" id="3.90.1570.30">
    <property type="match status" value="1"/>
</dbReference>
<feature type="domain" description="Type I restriction enzyme R protein N-terminal" evidence="1">
    <location>
        <begin position="24"/>
        <end position="125"/>
    </location>
</feature>
<keyword evidence="3" id="KW-1185">Reference proteome</keyword>
<name>A0A7X6JYQ8_9RHOB</name>
<dbReference type="RefSeq" id="WP_168622742.1">
    <property type="nucleotide sequence ID" value="NZ_JAAZQQ010000002.1"/>
</dbReference>
<accession>A0A7X6JYQ8</accession>
<organism evidence="2 3">
    <name type="scientific">Roseicyclus persicicus</name>
    <dbReference type="NCBI Taxonomy" id="2650661"/>
    <lineage>
        <taxon>Bacteria</taxon>
        <taxon>Pseudomonadati</taxon>
        <taxon>Pseudomonadota</taxon>
        <taxon>Alphaproteobacteria</taxon>
        <taxon>Rhodobacterales</taxon>
        <taxon>Roseobacteraceae</taxon>
        <taxon>Roseicyclus</taxon>
    </lineage>
</organism>
<dbReference type="Pfam" id="PF13588">
    <property type="entry name" value="HSDR_N_2"/>
    <property type="match status" value="1"/>
</dbReference>
<comment type="caution">
    <text evidence="2">The sequence shown here is derived from an EMBL/GenBank/DDBJ whole genome shotgun (WGS) entry which is preliminary data.</text>
</comment>
<gene>
    <name evidence="2" type="ORF">HCU73_07145</name>
</gene>
<protein>
    <submittedName>
        <fullName evidence="2">Restriction endonuclease</fullName>
    </submittedName>
</protein>
<proteinExistence type="predicted"/>
<dbReference type="InterPro" id="IPR029464">
    <property type="entry name" value="HSDR_N"/>
</dbReference>
<sequence>MDFRDRVKELAIRSKHASEHAMTEEATKTSVVMPLLQALGFDVFSLTEVVPEFVADVGTKKGEKVDYALKINGEIAILVEVKPISSSLGTAQYSQLYRYFSVTNARLAILTNGREIWFFSDTDDRNRMDKKPFFVFDLQSFDDEQVEHLSRFQKSGFDVERVLEAASSLKYVKAAAAFLTKQIEAPTDDFVRFIGRHIHEGMLTKAVVDQLRPAIQSALDEVIRDRIQDRLNIAFTTDKRPAAPETAAVEDQQQAEGGIVTTDEETQAFFIVRAIAAKEIPIERVTMRDAKSYCSVFIDDNNRKPLCRFYFNAKKAKAIGVFSPDKEETRVPVESLGEIYKLSKELEATAAHYR</sequence>
<dbReference type="EMBL" id="JAAZQQ010000002">
    <property type="protein sequence ID" value="NKX44365.1"/>
    <property type="molecule type" value="Genomic_DNA"/>
</dbReference>
<dbReference type="InterPro" id="IPR017035">
    <property type="entry name" value="UCP035009_HsdR_All3000-type"/>
</dbReference>
<keyword evidence="2" id="KW-0540">Nuclease</keyword>
<reference evidence="2 3" key="1">
    <citation type="submission" date="2020-04" db="EMBL/GenBank/DDBJ databases">
        <authorList>
            <person name="Yoon J."/>
        </authorList>
    </citation>
    <scope>NUCLEOTIDE SEQUENCE [LARGE SCALE GENOMIC DNA]</scope>
    <source>
        <strain evidence="2 3">KMU-115</strain>
    </source>
</reference>
<dbReference type="PIRSF" id="PIRSF035009">
    <property type="entry name" value="UCP035009_HSDR_N"/>
    <property type="match status" value="1"/>
</dbReference>
<dbReference type="Proteomes" id="UP000526408">
    <property type="component" value="Unassembled WGS sequence"/>
</dbReference>
<keyword evidence="2" id="KW-0255">Endonuclease</keyword>